<sequence>MEIKEEPELLTTARQAAEACRILQRYAHANANSTIQLLCDKVDDLLARERVKKLKQQNLLCYFALLFDCS</sequence>
<protein>
    <submittedName>
        <fullName evidence="2">Uncharacterized protein</fullName>
    </submittedName>
</protein>
<evidence type="ECO:0000313" key="1">
    <source>
        <dbReference type="Proteomes" id="UP000887574"/>
    </source>
</evidence>
<organism evidence="1 2">
    <name type="scientific">Ditylenchus dipsaci</name>
    <dbReference type="NCBI Taxonomy" id="166011"/>
    <lineage>
        <taxon>Eukaryota</taxon>
        <taxon>Metazoa</taxon>
        <taxon>Ecdysozoa</taxon>
        <taxon>Nematoda</taxon>
        <taxon>Chromadorea</taxon>
        <taxon>Rhabditida</taxon>
        <taxon>Tylenchina</taxon>
        <taxon>Tylenchomorpha</taxon>
        <taxon>Sphaerularioidea</taxon>
        <taxon>Anguinidae</taxon>
        <taxon>Anguininae</taxon>
        <taxon>Ditylenchus</taxon>
    </lineage>
</organism>
<proteinExistence type="predicted"/>
<dbReference type="Proteomes" id="UP000887574">
    <property type="component" value="Unplaced"/>
</dbReference>
<keyword evidence="1" id="KW-1185">Reference proteome</keyword>
<dbReference type="AlphaFoldDB" id="A0A915CRJ1"/>
<evidence type="ECO:0000313" key="2">
    <source>
        <dbReference type="WBParaSite" id="jg11881"/>
    </source>
</evidence>
<reference evidence="2" key="1">
    <citation type="submission" date="2022-11" db="UniProtKB">
        <authorList>
            <consortium name="WormBaseParasite"/>
        </authorList>
    </citation>
    <scope>IDENTIFICATION</scope>
</reference>
<dbReference type="WBParaSite" id="jg11881">
    <property type="protein sequence ID" value="jg11881"/>
    <property type="gene ID" value="jg11881"/>
</dbReference>
<name>A0A915CRJ1_9BILA</name>
<accession>A0A915CRJ1</accession>